<dbReference type="SMART" id="SM00612">
    <property type="entry name" value="Kelch"/>
    <property type="match status" value="5"/>
</dbReference>
<dbReference type="GO" id="GO:0016853">
    <property type="term" value="F:isomerase activity"/>
    <property type="evidence" value="ECO:0007669"/>
    <property type="project" value="UniProtKB-KW"/>
</dbReference>
<dbReference type="Pfam" id="PF24681">
    <property type="entry name" value="Kelch_KLHDC2_KLHL20_DRC7"/>
    <property type="match status" value="2"/>
</dbReference>
<proteinExistence type="predicted"/>
<dbReference type="PRINTS" id="PR00501">
    <property type="entry name" value="KELCHREPEAT"/>
</dbReference>
<gene>
    <name evidence="3" type="primary">nanM</name>
    <name evidence="3" type="ORF">Mhypo_03485</name>
</gene>
<dbReference type="InterPro" id="IPR006652">
    <property type="entry name" value="Kelch_1"/>
</dbReference>
<dbReference type="EC" id="5.1.3.24" evidence="3"/>
<reference evidence="3 4" key="1">
    <citation type="submission" date="2018-08" db="EMBL/GenBank/DDBJ databases">
        <title>Meiothermus hypogaeus DSM 23238 genome sequencing project.</title>
        <authorList>
            <person name="Da Costa M.S."/>
            <person name="Albuquerque L."/>
            <person name="Raposo P."/>
            <person name="Froufe H.J.C."/>
            <person name="Barroso C.S."/>
            <person name="Egas C."/>
        </authorList>
    </citation>
    <scope>NUCLEOTIDE SEQUENCE [LARGE SCALE GENOMIC DNA]</scope>
    <source>
        <strain evidence="3 4">DSM 23238</strain>
    </source>
</reference>
<organism evidence="3 4">
    <name type="scientific">Meiothermus hypogaeus</name>
    <dbReference type="NCBI Taxonomy" id="884155"/>
    <lineage>
        <taxon>Bacteria</taxon>
        <taxon>Thermotogati</taxon>
        <taxon>Deinococcota</taxon>
        <taxon>Deinococci</taxon>
        <taxon>Thermales</taxon>
        <taxon>Thermaceae</taxon>
        <taxon>Meiothermus</taxon>
    </lineage>
</organism>
<dbReference type="Proteomes" id="UP000265443">
    <property type="component" value="Unassembled WGS sequence"/>
</dbReference>
<sequence>MKRLAWGLVLLPLAWAQVGSWFTLAPLLEPRQEIAAVELGGKIYVVGGFARDRSTLNSAEVYDPASNQWSRLPAMPIGVNHPAAAVLAGKLYVLGGYRQGLSQPTDAVQIFDPARGQWQLGTPMPSPRGALAAAAVEGKLYAIGGARGALLDEVSVYDSTNNRWQILTPLPTPREHLAVGVVGNKIYVVGGRNERTFTLREVEAYTPSTNRWETLVPMPTGRSGHAVAVLGNCLYAFGGEVDFAAPRGVFSQVEVYSPARNSWSALPSMPNPRHGQAAVTLGSRIYMIAGANLAGFGAVNLLEVYGPPPCE</sequence>
<keyword evidence="3" id="KW-0413">Isomerase</keyword>
<evidence type="ECO:0000313" key="4">
    <source>
        <dbReference type="Proteomes" id="UP000265443"/>
    </source>
</evidence>
<dbReference type="Gene3D" id="2.120.10.80">
    <property type="entry name" value="Kelch-type beta propeller"/>
    <property type="match status" value="2"/>
</dbReference>
<dbReference type="PANTHER" id="PTHR46344">
    <property type="entry name" value="OS02G0202900 PROTEIN"/>
    <property type="match status" value="1"/>
</dbReference>
<name>A0ABX9MKZ0_9DEIN</name>
<evidence type="ECO:0000256" key="2">
    <source>
        <dbReference type="ARBA" id="ARBA00022737"/>
    </source>
</evidence>
<keyword evidence="4" id="KW-1185">Reference proteome</keyword>
<protein>
    <submittedName>
        <fullName evidence="3">N-acetylneuraminate epimerase</fullName>
        <ecNumber evidence="3">5.1.3.24</ecNumber>
    </submittedName>
</protein>
<dbReference type="InterPro" id="IPR011043">
    <property type="entry name" value="Gal_Oxase/kelch_b-propeller"/>
</dbReference>
<dbReference type="EMBL" id="QWKY01000152">
    <property type="protein sequence ID" value="RIH74180.1"/>
    <property type="molecule type" value="Genomic_DNA"/>
</dbReference>
<accession>A0ABX9MKZ0</accession>
<dbReference type="RefSeq" id="WP_119342506.1">
    <property type="nucleotide sequence ID" value="NZ_QWKY01000152.1"/>
</dbReference>
<dbReference type="SUPFAM" id="SSF50965">
    <property type="entry name" value="Galactose oxidase, central domain"/>
    <property type="match status" value="1"/>
</dbReference>
<keyword evidence="1" id="KW-0880">Kelch repeat</keyword>
<keyword evidence="2" id="KW-0677">Repeat</keyword>
<dbReference type="PANTHER" id="PTHR46344:SF27">
    <property type="entry name" value="KELCH REPEAT SUPERFAMILY PROTEIN"/>
    <property type="match status" value="1"/>
</dbReference>
<evidence type="ECO:0000313" key="3">
    <source>
        <dbReference type="EMBL" id="RIH74180.1"/>
    </source>
</evidence>
<dbReference type="InterPro" id="IPR015915">
    <property type="entry name" value="Kelch-typ_b-propeller"/>
</dbReference>
<evidence type="ECO:0000256" key="1">
    <source>
        <dbReference type="ARBA" id="ARBA00022441"/>
    </source>
</evidence>
<comment type="caution">
    <text evidence="3">The sequence shown here is derived from an EMBL/GenBank/DDBJ whole genome shotgun (WGS) entry which is preliminary data.</text>
</comment>